<name>A0A6C0KB30_9ZZZZ</name>
<sequence length="184" mass="18426">MDIDILTVILVLMTILCTMGETFSQEIKIPSQSNIFGDDTPILVIEGKFFPDILGALNDVGKALEDGAKETVKFVKGVGNEGAKLAKGVGNEGAKLAKGVGNEGAKLAKGGAKTLKNLGKGIGGLFGSGGSRSSTKMRGRGRAGGSQSPPASTGPRGGGRSGGTTSVTTSSTSGSGRGSGRRGR</sequence>
<protein>
    <submittedName>
        <fullName evidence="2">Uncharacterized protein</fullName>
    </submittedName>
</protein>
<evidence type="ECO:0000313" key="2">
    <source>
        <dbReference type="EMBL" id="QHU14286.1"/>
    </source>
</evidence>
<feature type="region of interest" description="Disordered" evidence="1">
    <location>
        <begin position="123"/>
        <end position="184"/>
    </location>
</feature>
<organism evidence="2">
    <name type="scientific">viral metagenome</name>
    <dbReference type="NCBI Taxonomy" id="1070528"/>
    <lineage>
        <taxon>unclassified sequences</taxon>
        <taxon>metagenomes</taxon>
        <taxon>organismal metagenomes</taxon>
    </lineage>
</organism>
<proteinExistence type="predicted"/>
<dbReference type="EMBL" id="MN740839">
    <property type="protein sequence ID" value="QHU14286.1"/>
    <property type="molecule type" value="Genomic_DNA"/>
</dbReference>
<reference evidence="2" key="1">
    <citation type="journal article" date="2020" name="Nature">
        <title>Giant virus diversity and host interactions through global metagenomics.</title>
        <authorList>
            <person name="Schulz F."/>
            <person name="Roux S."/>
            <person name="Paez-Espino D."/>
            <person name="Jungbluth S."/>
            <person name="Walsh D.A."/>
            <person name="Denef V.J."/>
            <person name="McMahon K.D."/>
            <person name="Konstantinidis K.T."/>
            <person name="Eloe-Fadrosh E.A."/>
            <person name="Kyrpides N.C."/>
            <person name="Woyke T."/>
        </authorList>
    </citation>
    <scope>NUCLEOTIDE SEQUENCE</scope>
    <source>
        <strain evidence="2">GVMAG-S-1102113-118</strain>
    </source>
</reference>
<dbReference type="AlphaFoldDB" id="A0A6C0KB30"/>
<feature type="compositionally biased region" description="Low complexity" evidence="1">
    <location>
        <begin position="163"/>
        <end position="174"/>
    </location>
</feature>
<evidence type="ECO:0000256" key="1">
    <source>
        <dbReference type="SAM" id="MobiDB-lite"/>
    </source>
</evidence>
<accession>A0A6C0KB30</accession>